<dbReference type="EMBL" id="CM046393">
    <property type="protein sequence ID" value="KAI8551280.1"/>
    <property type="molecule type" value="Genomic_DNA"/>
</dbReference>
<dbReference type="Proteomes" id="UP001062846">
    <property type="component" value="Chromosome 6"/>
</dbReference>
<accession>A0ACC0NDI2</accession>
<protein>
    <submittedName>
        <fullName evidence="1">Uncharacterized protein</fullName>
    </submittedName>
</protein>
<sequence>MDTDLKKYLDCFMKYFSSFSRSMQLLIKLNEKLKLACLGSCLCIGESRALAIVYMVLALKHLLSAAVVSEYFGYLEKWQIPRKRKKLMELDFSLYQVNSPYGYCNAKAQQITEKKSEPIVASSKSTKQAVECSPAVSAPKVDFAIDFFNMLSMDGPSVNSSEAASADDNAWASFQSPEGSAADISGSTELDAQKTHSSSGIEDLFQDSPYLVYAASEKPKKDAKTNIMSLYDKAQEKYLIRSYLFDNIMKSVKSQQEEDEEKVSKREGLSSNNKDRKNNKKANVKWSKHSVTE</sequence>
<evidence type="ECO:0000313" key="2">
    <source>
        <dbReference type="Proteomes" id="UP001062846"/>
    </source>
</evidence>
<proteinExistence type="predicted"/>
<name>A0ACC0NDI2_RHOML</name>
<reference evidence="1" key="1">
    <citation type="submission" date="2022-02" db="EMBL/GenBank/DDBJ databases">
        <title>Plant Genome Project.</title>
        <authorList>
            <person name="Zhang R.-G."/>
        </authorList>
    </citation>
    <scope>NUCLEOTIDE SEQUENCE</scope>
    <source>
        <strain evidence="1">AT1</strain>
    </source>
</reference>
<gene>
    <name evidence="1" type="ORF">RHMOL_Rhmol06G0173300</name>
</gene>
<organism evidence="1 2">
    <name type="scientific">Rhododendron molle</name>
    <name type="common">Chinese azalea</name>
    <name type="synonym">Azalea mollis</name>
    <dbReference type="NCBI Taxonomy" id="49168"/>
    <lineage>
        <taxon>Eukaryota</taxon>
        <taxon>Viridiplantae</taxon>
        <taxon>Streptophyta</taxon>
        <taxon>Embryophyta</taxon>
        <taxon>Tracheophyta</taxon>
        <taxon>Spermatophyta</taxon>
        <taxon>Magnoliopsida</taxon>
        <taxon>eudicotyledons</taxon>
        <taxon>Gunneridae</taxon>
        <taxon>Pentapetalae</taxon>
        <taxon>asterids</taxon>
        <taxon>Ericales</taxon>
        <taxon>Ericaceae</taxon>
        <taxon>Ericoideae</taxon>
        <taxon>Rhodoreae</taxon>
        <taxon>Rhododendron</taxon>
    </lineage>
</organism>
<evidence type="ECO:0000313" key="1">
    <source>
        <dbReference type="EMBL" id="KAI8551280.1"/>
    </source>
</evidence>
<comment type="caution">
    <text evidence="1">The sequence shown here is derived from an EMBL/GenBank/DDBJ whole genome shotgun (WGS) entry which is preliminary data.</text>
</comment>
<keyword evidence="2" id="KW-1185">Reference proteome</keyword>